<evidence type="ECO:0000313" key="8">
    <source>
        <dbReference type="Proteomes" id="UP001229209"/>
    </source>
</evidence>
<dbReference type="Pfam" id="PF02771">
    <property type="entry name" value="Acyl-CoA_dh_N"/>
    <property type="match status" value="1"/>
</dbReference>
<accession>A0ABT9LZ37</accession>
<keyword evidence="3" id="KW-0285">Flavoprotein</keyword>
<keyword evidence="4" id="KW-0274">FAD</keyword>
<organism evidence="7 8">
    <name type="scientific">Alicyclobacillus tolerans</name>
    <dbReference type="NCBI Taxonomy" id="90970"/>
    <lineage>
        <taxon>Bacteria</taxon>
        <taxon>Bacillati</taxon>
        <taxon>Bacillota</taxon>
        <taxon>Bacilli</taxon>
        <taxon>Bacillales</taxon>
        <taxon>Alicyclobacillaceae</taxon>
        <taxon>Alicyclobacillus</taxon>
    </lineage>
</organism>
<dbReference type="PROSITE" id="PS00073">
    <property type="entry name" value="ACYL_COA_DH_2"/>
    <property type="match status" value="1"/>
</dbReference>
<feature type="domain" description="Acyl-CoA dehydrogenase/oxidase N-terminal" evidence="6">
    <location>
        <begin position="7"/>
        <end position="84"/>
    </location>
</feature>
<evidence type="ECO:0000313" key="7">
    <source>
        <dbReference type="EMBL" id="MDP9729534.1"/>
    </source>
</evidence>
<dbReference type="SUPFAM" id="SSF56645">
    <property type="entry name" value="Acyl-CoA dehydrogenase NM domain-like"/>
    <property type="match status" value="1"/>
</dbReference>
<dbReference type="InterPro" id="IPR036250">
    <property type="entry name" value="AcylCo_DH-like_C"/>
</dbReference>
<evidence type="ECO:0000259" key="6">
    <source>
        <dbReference type="Pfam" id="PF02771"/>
    </source>
</evidence>
<comment type="similarity">
    <text evidence="2">Belongs to the acyl-CoA dehydrogenase family.</text>
</comment>
<dbReference type="Proteomes" id="UP001229209">
    <property type="component" value="Unassembled WGS sequence"/>
</dbReference>
<dbReference type="Pfam" id="PF00441">
    <property type="entry name" value="Acyl-CoA_dh_1"/>
    <property type="match status" value="1"/>
</dbReference>
<keyword evidence="8" id="KW-1185">Reference proteome</keyword>
<comment type="caution">
    <text evidence="7">The sequence shown here is derived from an EMBL/GenBank/DDBJ whole genome shotgun (WGS) entry which is preliminary data.</text>
</comment>
<dbReference type="PANTHER" id="PTHR43884">
    <property type="entry name" value="ACYL-COA DEHYDROGENASE"/>
    <property type="match status" value="1"/>
</dbReference>
<dbReference type="InterPro" id="IPR009075">
    <property type="entry name" value="AcylCo_DH/oxidase_C"/>
</dbReference>
<dbReference type="InterPro" id="IPR006089">
    <property type="entry name" value="Acyl-CoA_DH_CS"/>
</dbReference>
<dbReference type="Gene3D" id="1.20.140.10">
    <property type="entry name" value="Butyryl-CoA Dehydrogenase, subunit A, domain 3"/>
    <property type="match status" value="1"/>
</dbReference>
<evidence type="ECO:0000256" key="4">
    <source>
        <dbReference type="ARBA" id="ARBA00022827"/>
    </source>
</evidence>
<evidence type="ECO:0000256" key="1">
    <source>
        <dbReference type="ARBA" id="ARBA00001974"/>
    </source>
</evidence>
<evidence type="ECO:0000256" key="2">
    <source>
        <dbReference type="ARBA" id="ARBA00009347"/>
    </source>
</evidence>
<dbReference type="PANTHER" id="PTHR43884:SF12">
    <property type="entry name" value="ISOVALERYL-COA DEHYDROGENASE, MITOCHONDRIAL-RELATED"/>
    <property type="match status" value="1"/>
</dbReference>
<name>A0ABT9LZ37_9BACL</name>
<dbReference type="InterPro" id="IPR037069">
    <property type="entry name" value="AcylCoA_DH/ox_N_sf"/>
</dbReference>
<dbReference type="PIRSF" id="PIRSF016578">
    <property type="entry name" value="HsaA"/>
    <property type="match status" value="1"/>
</dbReference>
<evidence type="ECO:0000259" key="5">
    <source>
        <dbReference type="Pfam" id="PF00441"/>
    </source>
</evidence>
<dbReference type="InterPro" id="IPR013786">
    <property type="entry name" value="AcylCoA_DH/ox_N"/>
</dbReference>
<dbReference type="InterPro" id="IPR009100">
    <property type="entry name" value="AcylCoA_DH/oxidase_NM_dom_sf"/>
</dbReference>
<comment type="cofactor">
    <cofactor evidence="1">
        <name>FAD</name>
        <dbReference type="ChEBI" id="CHEBI:57692"/>
    </cofactor>
</comment>
<protein>
    <submittedName>
        <fullName evidence="7">Alkylation response protein AidB-like acyl-CoA dehydrogenase</fullName>
    </submittedName>
</protein>
<dbReference type="Gene3D" id="1.10.540.10">
    <property type="entry name" value="Acyl-CoA dehydrogenase/oxidase, N-terminal domain"/>
    <property type="match status" value="1"/>
</dbReference>
<dbReference type="RefSeq" id="WP_306955336.1">
    <property type="nucleotide sequence ID" value="NZ_JAURUO010000016.1"/>
</dbReference>
<dbReference type="SUPFAM" id="SSF47203">
    <property type="entry name" value="Acyl-CoA dehydrogenase C-terminal domain-like"/>
    <property type="match status" value="1"/>
</dbReference>
<proteinExistence type="inferred from homology"/>
<feature type="domain" description="Acyl-CoA dehydrogenase/oxidase C-terminal" evidence="5">
    <location>
        <begin position="236"/>
        <end position="369"/>
    </location>
</feature>
<reference evidence="7 8" key="1">
    <citation type="submission" date="2023-07" db="EMBL/GenBank/DDBJ databases">
        <title>Genomic Encyclopedia of Type Strains, Phase IV (KMG-IV): sequencing the most valuable type-strain genomes for metagenomic binning, comparative biology and taxonomic classification.</title>
        <authorList>
            <person name="Goeker M."/>
        </authorList>
    </citation>
    <scope>NUCLEOTIDE SEQUENCE [LARGE SCALE GENOMIC DNA]</scope>
    <source>
        <strain evidence="7 8">DSM 25924</strain>
    </source>
</reference>
<evidence type="ECO:0000256" key="3">
    <source>
        <dbReference type="ARBA" id="ARBA00022630"/>
    </source>
</evidence>
<gene>
    <name evidence="7" type="ORF">J2S04_002508</name>
</gene>
<sequence>MISFRPTAEENRLLQTARDFAREQIRPQARLAEELRQVPQPLLHQASDLGFFLLELPEWMDGLEFPLTTQVQVLEELAYGDLGILQGFPGTADASSFFRLLSENPQIKNSQCSASGCGFGFLDAVSWPSEWGQSLRLERVAHGYELNGHSQPIRLAHQVAGIIACFRDEDGEWLVLLLHQSETPWTVLAGDIRLGLLAAGCGRISFDAVWVPEHAVLARGEEAQLLVEQALSRIYIRQAAAEVGLAKAALDYTVEYTAQRQAFGQPIAQFQGVSFLVADMEMEQRAAHHLVWRAAAATDLGQENAFQYALEAILRSHRAVSFVTNHAVQLLGGHGFVQEYPVEKWMRDAQAQVMLYGCESQFLNQLGERTVSGQNYNRSTLTVK</sequence>
<dbReference type="EMBL" id="JAURUO010000016">
    <property type="protein sequence ID" value="MDP9729534.1"/>
    <property type="molecule type" value="Genomic_DNA"/>
</dbReference>